<evidence type="ECO:0000256" key="3">
    <source>
        <dbReference type="ARBA" id="ARBA00022694"/>
    </source>
</evidence>
<dbReference type="SUPFAM" id="SSF53067">
    <property type="entry name" value="Actin-like ATPase domain"/>
    <property type="match status" value="1"/>
</dbReference>
<dbReference type="EC" id="2.3.1.234" evidence="1"/>
<keyword evidence="4" id="KW-0479">Metal-binding</keyword>
<dbReference type="GO" id="GO:0008233">
    <property type="term" value="F:peptidase activity"/>
    <property type="evidence" value="ECO:0007669"/>
    <property type="project" value="UniProtKB-KW"/>
</dbReference>
<dbReference type="AlphaFoldDB" id="D2R4Y1"/>
<accession>D2R4Y1</accession>
<organism evidence="9 10">
    <name type="scientific">Pirellula staleyi (strain ATCC 27377 / DSM 6068 / ICPB 4128)</name>
    <name type="common">Pirella staleyi</name>
    <dbReference type="NCBI Taxonomy" id="530564"/>
    <lineage>
        <taxon>Bacteria</taxon>
        <taxon>Pseudomonadati</taxon>
        <taxon>Planctomycetota</taxon>
        <taxon>Planctomycetia</taxon>
        <taxon>Pirellulales</taxon>
        <taxon>Pirellulaceae</taxon>
        <taxon>Pirellula</taxon>
    </lineage>
</organism>
<keyword evidence="10" id="KW-1185">Reference proteome</keyword>
<comment type="catalytic activity">
    <reaction evidence="7">
        <text>L-threonylcarbamoyladenylate + adenosine(37) in tRNA = N(6)-L-threonylcarbamoyladenosine(37) in tRNA + AMP + H(+)</text>
        <dbReference type="Rhea" id="RHEA:37059"/>
        <dbReference type="Rhea" id="RHEA-COMP:10162"/>
        <dbReference type="Rhea" id="RHEA-COMP:10163"/>
        <dbReference type="ChEBI" id="CHEBI:15378"/>
        <dbReference type="ChEBI" id="CHEBI:73682"/>
        <dbReference type="ChEBI" id="CHEBI:74411"/>
        <dbReference type="ChEBI" id="CHEBI:74418"/>
        <dbReference type="ChEBI" id="CHEBI:456215"/>
        <dbReference type="EC" id="2.3.1.234"/>
    </reaction>
</comment>
<dbReference type="EMBL" id="CP001848">
    <property type="protein sequence ID" value="ADB18943.1"/>
    <property type="molecule type" value="Genomic_DNA"/>
</dbReference>
<evidence type="ECO:0000313" key="10">
    <source>
        <dbReference type="Proteomes" id="UP000001887"/>
    </source>
</evidence>
<evidence type="ECO:0000256" key="2">
    <source>
        <dbReference type="ARBA" id="ARBA00022679"/>
    </source>
</evidence>
<dbReference type="KEGG" id="psl:Psta_4295"/>
<proteinExistence type="predicted"/>
<feature type="domain" description="Gcp-like" evidence="8">
    <location>
        <begin position="40"/>
        <end position="132"/>
    </location>
</feature>
<evidence type="ECO:0000256" key="7">
    <source>
        <dbReference type="ARBA" id="ARBA00048117"/>
    </source>
</evidence>
<dbReference type="GO" id="GO:0006508">
    <property type="term" value="P:proteolysis"/>
    <property type="evidence" value="ECO:0007669"/>
    <property type="project" value="UniProtKB-KW"/>
</dbReference>
<dbReference type="GO" id="GO:0061711">
    <property type="term" value="F:tRNA N(6)-L-threonylcarbamoyladenine synthase activity"/>
    <property type="evidence" value="ECO:0007669"/>
    <property type="project" value="UniProtKB-EC"/>
</dbReference>
<dbReference type="Pfam" id="PF00814">
    <property type="entry name" value="TsaD"/>
    <property type="match status" value="1"/>
</dbReference>
<dbReference type="HOGENOM" id="CLU_064886_0_1_0"/>
<evidence type="ECO:0000313" key="9">
    <source>
        <dbReference type="EMBL" id="ADB18943.1"/>
    </source>
</evidence>
<evidence type="ECO:0000256" key="4">
    <source>
        <dbReference type="ARBA" id="ARBA00022723"/>
    </source>
</evidence>
<dbReference type="InterPro" id="IPR022496">
    <property type="entry name" value="T6A_TsaB"/>
</dbReference>
<dbReference type="PANTHER" id="PTHR11735">
    <property type="entry name" value="TRNA N6-ADENOSINE THREONYLCARBAMOYLTRANSFERASE"/>
    <property type="match status" value="1"/>
</dbReference>
<dbReference type="OrthoDB" id="9784166at2"/>
<evidence type="ECO:0000256" key="6">
    <source>
        <dbReference type="ARBA" id="ARBA00023315"/>
    </source>
</evidence>
<protein>
    <recommendedName>
        <fullName evidence="1">N(6)-L-threonylcarbamoyladenine synthase</fullName>
        <ecNumber evidence="1">2.3.1.234</ecNumber>
    </recommendedName>
</protein>
<keyword evidence="9" id="KW-0645">Protease</keyword>
<keyword evidence="5" id="KW-0408">Iron</keyword>
<keyword evidence="3" id="KW-0819">tRNA processing</keyword>
<gene>
    <name evidence="9" type="ordered locus">Psta_4295</name>
</gene>
<dbReference type="GO" id="GO:0046872">
    <property type="term" value="F:metal ion binding"/>
    <property type="evidence" value="ECO:0007669"/>
    <property type="project" value="UniProtKB-KW"/>
</dbReference>
<dbReference type="InterPro" id="IPR000905">
    <property type="entry name" value="Gcp-like_dom"/>
</dbReference>
<dbReference type="InterPro" id="IPR017861">
    <property type="entry name" value="KAE1/TsaD"/>
</dbReference>
<reference evidence="9 10" key="1">
    <citation type="journal article" date="2009" name="Stand. Genomic Sci.">
        <title>Complete genome sequence of Pirellula staleyi type strain (ATCC 27377).</title>
        <authorList>
            <person name="Clum A."/>
            <person name="Tindall B.J."/>
            <person name="Sikorski J."/>
            <person name="Ivanova N."/>
            <person name="Mavrommatis K."/>
            <person name="Lucas S."/>
            <person name="Glavina del Rio T."/>
            <person name="Nolan M."/>
            <person name="Chen F."/>
            <person name="Tice H."/>
            <person name="Pitluck S."/>
            <person name="Cheng J.F."/>
            <person name="Chertkov O."/>
            <person name="Brettin T."/>
            <person name="Han C."/>
            <person name="Detter J.C."/>
            <person name="Kuske C."/>
            <person name="Bruce D."/>
            <person name="Goodwin L."/>
            <person name="Ovchinikova G."/>
            <person name="Pati A."/>
            <person name="Mikhailova N."/>
            <person name="Chen A."/>
            <person name="Palaniappan K."/>
            <person name="Land M."/>
            <person name="Hauser L."/>
            <person name="Chang Y.J."/>
            <person name="Jeffries C.D."/>
            <person name="Chain P."/>
            <person name="Rohde M."/>
            <person name="Goker M."/>
            <person name="Bristow J."/>
            <person name="Eisen J.A."/>
            <person name="Markowitz V."/>
            <person name="Hugenholtz P."/>
            <person name="Kyrpides N.C."/>
            <person name="Klenk H.P."/>
            <person name="Lapidus A."/>
        </authorList>
    </citation>
    <scope>NUCLEOTIDE SEQUENCE [LARGE SCALE GENOMIC DNA]</scope>
    <source>
        <strain evidence="10">ATCC 27377 / DSM 6068 / ICPB 4128</strain>
    </source>
</reference>
<keyword evidence="2" id="KW-0808">Transferase</keyword>
<evidence type="ECO:0000256" key="1">
    <source>
        <dbReference type="ARBA" id="ARBA00012156"/>
    </source>
</evidence>
<keyword evidence="6" id="KW-0012">Acyltransferase</keyword>
<evidence type="ECO:0000259" key="8">
    <source>
        <dbReference type="Pfam" id="PF00814"/>
    </source>
</evidence>
<dbReference type="GO" id="GO:0005829">
    <property type="term" value="C:cytosol"/>
    <property type="evidence" value="ECO:0007669"/>
    <property type="project" value="TreeGrafter"/>
</dbReference>
<name>D2R4Y1_PIRSD</name>
<dbReference type="STRING" id="530564.Psta_4295"/>
<dbReference type="eggNOG" id="COG1214">
    <property type="taxonomic scope" value="Bacteria"/>
</dbReference>
<dbReference type="PANTHER" id="PTHR11735:SF11">
    <property type="entry name" value="TRNA THREONYLCARBAMOYLADENOSINE BIOSYNTHESIS PROTEIN TSAB"/>
    <property type="match status" value="1"/>
</dbReference>
<dbReference type="Proteomes" id="UP000001887">
    <property type="component" value="Chromosome"/>
</dbReference>
<dbReference type="NCBIfam" id="TIGR03725">
    <property type="entry name" value="T6A_YeaZ"/>
    <property type="match status" value="1"/>
</dbReference>
<dbReference type="Gene3D" id="3.30.420.40">
    <property type="match status" value="2"/>
</dbReference>
<evidence type="ECO:0000256" key="5">
    <source>
        <dbReference type="ARBA" id="ARBA00023004"/>
    </source>
</evidence>
<sequence>MRILAIESSDIGASVAVLHDPMSAGGSELLVEVPSAMRSARGIHPAIDKLLGEAAVEPSQIDVVAVSIGPGSFTGLRVGITAAKVFAWATGARVVAVDTLQVIARGVPVSSDPATILHVVLDAQRGDLFAGKFVVDSSGKLPQWKQLGETDLLSGAVWLALLEKWQWVAGRGLTKIVKKLPEDVVLVEEQYWSPSALELGRLAWERAQHEAFDDVWALAPRYLRLSAAEEKRGAS</sequence>
<dbReference type="InterPro" id="IPR043129">
    <property type="entry name" value="ATPase_NBD"/>
</dbReference>
<dbReference type="PRINTS" id="PR00789">
    <property type="entry name" value="OSIALOPTASE"/>
</dbReference>
<keyword evidence="9" id="KW-0378">Hydrolase</keyword>
<dbReference type="GO" id="GO:0002949">
    <property type="term" value="P:tRNA threonylcarbamoyladenosine modification"/>
    <property type="evidence" value="ECO:0007669"/>
    <property type="project" value="InterPro"/>
</dbReference>